<feature type="region of interest" description="Disordered" evidence="1">
    <location>
        <begin position="72"/>
        <end position="111"/>
    </location>
</feature>
<evidence type="ECO:0000313" key="3">
    <source>
        <dbReference type="Proteomes" id="UP000053593"/>
    </source>
</evidence>
<protein>
    <submittedName>
        <fullName evidence="2">Uncharacterized protein</fullName>
    </submittedName>
</protein>
<feature type="compositionally biased region" description="Polar residues" evidence="1">
    <location>
        <begin position="72"/>
        <end position="102"/>
    </location>
</feature>
<keyword evidence="3" id="KW-1185">Reference proteome</keyword>
<dbReference type="EMBL" id="KN834851">
    <property type="protein sequence ID" value="KIK51923.1"/>
    <property type="molecule type" value="Genomic_DNA"/>
</dbReference>
<gene>
    <name evidence="2" type="ORF">GYMLUDRAFT_251604</name>
</gene>
<dbReference type="AlphaFoldDB" id="A0A0D0CAP2"/>
<evidence type="ECO:0000256" key="1">
    <source>
        <dbReference type="SAM" id="MobiDB-lite"/>
    </source>
</evidence>
<name>A0A0D0CAP2_9AGAR</name>
<reference evidence="2 3" key="1">
    <citation type="submission" date="2014-04" db="EMBL/GenBank/DDBJ databases">
        <title>Evolutionary Origins and Diversification of the Mycorrhizal Mutualists.</title>
        <authorList>
            <consortium name="DOE Joint Genome Institute"/>
            <consortium name="Mycorrhizal Genomics Consortium"/>
            <person name="Kohler A."/>
            <person name="Kuo A."/>
            <person name="Nagy L.G."/>
            <person name="Floudas D."/>
            <person name="Copeland A."/>
            <person name="Barry K.W."/>
            <person name="Cichocki N."/>
            <person name="Veneault-Fourrey C."/>
            <person name="LaButti K."/>
            <person name="Lindquist E.A."/>
            <person name="Lipzen A."/>
            <person name="Lundell T."/>
            <person name="Morin E."/>
            <person name="Murat C."/>
            <person name="Riley R."/>
            <person name="Ohm R."/>
            <person name="Sun H."/>
            <person name="Tunlid A."/>
            <person name="Henrissat B."/>
            <person name="Grigoriev I.V."/>
            <person name="Hibbett D.S."/>
            <person name="Martin F."/>
        </authorList>
    </citation>
    <scope>NUCLEOTIDE SEQUENCE [LARGE SCALE GENOMIC DNA]</scope>
    <source>
        <strain evidence="2 3">FD-317 M1</strain>
    </source>
</reference>
<accession>A0A0D0CAP2</accession>
<sequence>MGGCRFHSEDTGLQCDCTGFEDNSEDSKCILCDHSEKVHYGSTESSSTLSPKKLLKTHELLKSLAKTRRFTEANQEANKNLTSSQKTSSAGPSRSRKSTGGSQKDLDGGSSSKFSVGKVLVFPLRLQFNEDDFLSLETKVKYNENIPIYLQNLNMGVIAKSRDDLVFDQKWTTEQVEKKLQRVLGSPVSKHIVGDDGLVQWRVLRVAGSAMKLVAEDSPTGQTLYTARGPAGKAWSSYVIAIIPILAFSVDSMKAISGDDWDPELTLFPEFDRVFPKAKGKKRARSPSPITVESDDEDTANVASNDDPPQRTSNFQIPWHDGGIVSISADKAGESPTPDSDADGDYQPPRLSSPIPEHSPMNVWDLGYTLQYI</sequence>
<dbReference type="Proteomes" id="UP000053593">
    <property type="component" value="Unassembled WGS sequence"/>
</dbReference>
<organism evidence="2 3">
    <name type="scientific">Collybiopsis luxurians FD-317 M1</name>
    <dbReference type="NCBI Taxonomy" id="944289"/>
    <lineage>
        <taxon>Eukaryota</taxon>
        <taxon>Fungi</taxon>
        <taxon>Dikarya</taxon>
        <taxon>Basidiomycota</taxon>
        <taxon>Agaricomycotina</taxon>
        <taxon>Agaricomycetes</taxon>
        <taxon>Agaricomycetidae</taxon>
        <taxon>Agaricales</taxon>
        <taxon>Marasmiineae</taxon>
        <taxon>Omphalotaceae</taxon>
        <taxon>Collybiopsis</taxon>
        <taxon>Collybiopsis luxurians</taxon>
    </lineage>
</organism>
<dbReference type="HOGENOM" id="CLU_741970_0_0_1"/>
<feature type="region of interest" description="Disordered" evidence="1">
    <location>
        <begin position="278"/>
        <end position="359"/>
    </location>
</feature>
<proteinExistence type="predicted"/>
<evidence type="ECO:0000313" key="2">
    <source>
        <dbReference type="EMBL" id="KIK51923.1"/>
    </source>
</evidence>